<dbReference type="STRING" id="105351.A0A401KZ32"/>
<dbReference type="EMBL" id="BDHI01000031">
    <property type="protein sequence ID" value="GCB28304.1"/>
    <property type="molecule type" value="Genomic_DNA"/>
</dbReference>
<protein>
    <submittedName>
        <fullName evidence="2">Uncharacterized protein</fullName>
    </submittedName>
</protein>
<gene>
    <name evidence="2" type="ORF">AAWM_07357</name>
    <name evidence="3" type="ORF">AAWM_11189</name>
</gene>
<keyword evidence="4" id="KW-1185">Reference proteome</keyword>
<evidence type="ECO:0000313" key="4">
    <source>
        <dbReference type="Proteomes" id="UP000286921"/>
    </source>
</evidence>
<evidence type="ECO:0000256" key="1">
    <source>
        <dbReference type="SAM" id="MobiDB-lite"/>
    </source>
</evidence>
<feature type="compositionally biased region" description="Low complexity" evidence="1">
    <location>
        <begin position="310"/>
        <end position="323"/>
    </location>
</feature>
<organism evidence="2 4">
    <name type="scientific">Aspergillus awamori</name>
    <name type="common">Black koji mold</name>
    <dbReference type="NCBI Taxonomy" id="105351"/>
    <lineage>
        <taxon>Eukaryota</taxon>
        <taxon>Fungi</taxon>
        <taxon>Dikarya</taxon>
        <taxon>Ascomycota</taxon>
        <taxon>Pezizomycotina</taxon>
        <taxon>Eurotiomycetes</taxon>
        <taxon>Eurotiomycetidae</taxon>
        <taxon>Eurotiales</taxon>
        <taxon>Aspergillaceae</taxon>
        <taxon>Aspergillus</taxon>
    </lineage>
</organism>
<dbReference type="AlphaFoldDB" id="A0A401KZ32"/>
<feature type="compositionally biased region" description="Basic and acidic residues" evidence="1">
    <location>
        <begin position="12"/>
        <end position="36"/>
    </location>
</feature>
<dbReference type="EMBL" id="BDHI01000019">
    <property type="protein sequence ID" value="GCB24472.1"/>
    <property type="molecule type" value="Genomic_DNA"/>
</dbReference>
<feature type="region of interest" description="Disordered" evidence="1">
    <location>
        <begin position="287"/>
        <end position="355"/>
    </location>
</feature>
<dbReference type="Proteomes" id="UP000286921">
    <property type="component" value="Unassembled WGS sequence"/>
</dbReference>
<evidence type="ECO:0000313" key="2">
    <source>
        <dbReference type="EMBL" id="GCB24472.1"/>
    </source>
</evidence>
<name>A0A401KZ32_ASPAW</name>
<comment type="caution">
    <text evidence="2">The sequence shown here is derived from an EMBL/GenBank/DDBJ whole genome shotgun (WGS) entry which is preliminary data.</text>
</comment>
<feature type="region of interest" description="Disordered" evidence="1">
    <location>
        <begin position="1"/>
        <end position="36"/>
    </location>
</feature>
<proteinExistence type="predicted"/>
<sequence length="355" mass="41022">MWAPAEGPNYDVSKEQQRLREAAKRREEEERQAREEAQWRVQPNSLFRLLDRCHNSLSRAIRVEADATLTTQGDAADPVNRLYPKHIVPWRDFPQLQEEVWGKFDRTAAFTSHPLFPFDTQIDYVVTNIQNRPIYSEASLRNLERDTVDNCIEKVINALRDDEPLRYDFGIQGRVTFYDRAKSSETSLDISLEQMDLEDARTPQRPANTRHRQKMIPPLSNIFSLAVEPPTQNWHDVAHDQLTTWKVEFLDVSKEIPETFRKDPPASNYWPSHWKPVRKIHYTRARCQPRAATPKHSSTEGGGSDQESHSPSAAAALRIRSSRGLGNHRQSTREGERTRAGRDHKQTSRQDGHST</sequence>
<feature type="compositionally biased region" description="Basic and acidic residues" evidence="1">
    <location>
        <begin position="331"/>
        <end position="355"/>
    </location>
</feature>
<reference evidence="2 4" key="1">
    <citation type="submission" date="2016-09" db="EMBL/GenBank/DDBJ databases">
        <title>Aspergillus awamori IFM 58123T.</title>
        <authorList>
            <person name="Kusuya Y."/>
            <person name="Shimizu M."/>
            <person name="Takahashi H."/>
            <person name="Yaguchi T."/>
        </authorList>
    </citation>
    <scope>NUCLEOTIDE SEQUENCE [LARGE SCALE GENOMIC DNA]</scope>
    <source>
        <strain evidence="2 4">IFM 58123</strain>
    </source>
</reference>
<accession>A0A401KZ32</accession>
<evidence type="ECO:0000313" key="3">
    <source>
        <dbReference type="EMBL" id="GCB28304.1"/>
    </source>
</evidence>